<name>A0A397SY63_9GLOM</name>
<dbReference type="Gene3D" id="1.10.30.10">
    <property type="entry name" value="High mobility group box domain"/>
    <property type="match status" value="2"/>
</dbReference>
<evidence type="ECO:0000313" key="5">
    <source>
        <dbReference type="Proteomes" id="UP000265703"/>
    </source>
</evidence>
<feature type="DNA-binding region" description="HMG box" evidence="2">
    <location>
        <begin position="166"/>
        <end position="226"/>
    </location>
</feature>
<dbReference type="GO" id="GO:0003677">
    <property type="term" value="F:DNA binding"/>
    <property type="evidence" value="ECO:0007669"/>
    <property type="project" value="UniProtKB-UniRule"/>
</dbReference>
<dbReference type="GO" id="GO:0005634">
    <property type="term" value="C:nucleus"/>
    <property type="evidence" value="ECO:0007669"/>
    <property type="project" value="UniProtKB-UniRule"/>
</dbReference>
<evidence type="ECO:0000259" key="3">
    <source>
        <dbReference type="PROSITE" id="PS50118"/>
    </source>
</evidence>
<feature type="domain" description="HMG box" evidence="3">
    <location>
        <begin position="166"/>
        <end position="226"/>
    </location>
</feature>
<protein>
    <submittedName>
        <fullName evidence="4">High mobility group box domain-containing protein</fullName>
    </submittedName>
</protein>
<evidence type="ECO:0000256" key="2">
    <source>
        <dbReference type="PROSITE-ProRule" id="PRU00267"/>
    </source>
</evidence>
<feature type="domain" description="HMG box" evidence="3">
    <location>
        <begin position="63"/>
        <end position="131"/>
    </location>
</feature>
<gene>
    <name evidence="4" type="ORF">C1645_738537</name>
</gene>
<dbReference type="Proteomes" id="UP000265703">
    <property type="component" value="Unassembled WGS sequence"/>
</dbReference>
<dbReference type="PROSITE" id="PS50118">
    <property type="entry name" value="HMG_BOX_2"/>
    <property type="match status" value="2"/>
</dbReference>
<keyword evidence="1 2" id="KW-0238">DNA-binding</keyword>
<feature type="DNA-binding region" description="HMG box" evidence="2">
    <location>
        <begin position="63"/>
        <end position="131"/>
    </location>
</feature>
<comment type="caution">
    <text evidence="4">The sequence shown here is derived from an EMBL/GenBank/DDBJ whole genome shotgun (WGS) entry which is preliminary data.</text>
</comment>
<accession>A0A397SY63</accession>
<dbReference type="Pfam" id="PF00505">
    <property type="entry name" value="HMG_box"/>
    <property type="match status" value="1"/>
</dbReference>
<evidence type="ECO:0000313" key="4">
    <source>
        <dbReference type="EMBL" id="RIA89556.1"/>
    </source>
</evidence>
<dbReference type="InterPro" id="IPR036910">
    <property type="entry name" value="HMG_box_dom_sf"/>
</dbReference>
<keyword evidence="5" id="KW-1185">Reference proteome</keyword>
<keyword evidence="2" id="KW-0539">Nucleus</keyword>
<dbReference type="OrthoDB" id="1919336at2759"/>
<dbReference type="InterPro" id="IPR009071">
    <property type="entry name" value="HMG_box_dom"/>
</dbReference>
<proteinExistence type="predicted"/>
<dbReference type="InterPro" id="IPR050342">
    <property type="entry name" value="HMGB"/>
</dbReference>
<dbReference type="SMART" id="SM00398">
    <property type="entry name" value="HMG"/>
    <property type="match status" value="2"/>
</dbReference>
<sequence>MNMLGKLSQSTLSTRTLGTIPTLYYNCRIVGINLLRQYTSNPQESESKSTQQDFIFSGIPEEPKRPPSAYALFYANFFNKYYDINPEFRVTDIARLAGEEWSNLPLEEKNIYIDRQKKMATEYEKIHEAWLNSLTSKQIVQENRRRRLTAKLGKKKPKMIKDPRTPNPPKTPYIMYVTKRMKEEEGIDIKLLFDEWENLSSEEKKPFMMEYEEEKLQYENEMEKYKKLIK</sequence>
<organism evidence="4 5">
    <name type="scientific">Glomus cerebriforme</name>
    <dbReference type="NCBI Taxonomy" id="658196"/>
    <lineage>
        <taxon>Eukaryota</taxon>
        <taxon>Fungi</taxon>
        <taxon>Fungi incertae sedis</taxon>
        <taxon>Mucoromycota</taxon>
        <taxon>Glomeromycotina</taxon>
        <taxon>Glomeromycetes</taxon>
        <taxon>Glomerales</taxon>
        <taxon>Glomeraceae</taxon>
        <taxon>Glomus</taxon>
    </lineage>
</organism>
<reference evidence="4 5" key="1">
    <citation type="submission" date="2018-06" db="EMBL/GenBank/DDBJ databases">
        <title>Comparative genomics reveals the genomic features of Rhizophagus irregularis, R. cerebriforme, R. diaphanum and Gigaspora rosea, and their symbiotic lifestyle signature.</title>
        <authorList>
            <person name="Morin E."/>
            <person name="San Clemente H."/>
            <person name="Chen E.C.H."/>
            <person name="De La Providencia I."/>
            <person name="Hainaut M."/>
            <person name="Kuo A."/>
            <person name="Kohler A."/>
            <person name="Murat C."/>
            <person name="Tang N."/>
            <person name="Roy S."/>
            <person name="Loubradou J."/>
            <person name="Henrissat B."/>
            <person name="Grigoriev I.V."/>
            <person name="Corradi N."/>
            <person name="Roux C."/>
            <person name="Martin F.M."/>
        </authorList>
    </citation>
    <scope>NUCLEOTIDE SEQUENCE [LARGE SCALE GENOMIC DNA]</scope>
    <source>
        <strain evidence="4 5">DAOM 227022</strain>
    </source>
</reference>
<dbReference type="SUPFAM" id="SSF47095">
    <property type="entry name" value="HMG-box"/>
    <property type="match status" value="2"/>
</dbReference>
<dbReference type="EMBL" id="QKYT01000215">
    <property type="protein sequence ID" value="RIA89556.1"/>
    <property type="molecule type" value="Genomic_DNA"/>
</dbReference>
<dbReference type="STRING" id="658196.A0A397SY63"/>
<dbReference type="AlphaFoldDB" id="A0A397SY63"/>
<evidence type="ECO:0000256" key="1">
    <source>
        <dbReference type="ARBA" id="ARBA00023125"/>
    </source>
</evidence>
<dbReference type="PANTHER" id="PTHR48112">
    <property type="entry name" value="HIGH MOBILITY GROUP PROTEIN DSP1"/>
    <property type="match status" value="1"/>
</dbReference>
<dbReference type="CDD" id="cd00084">
    <property type="entry name" value="HMG-box_SF"/>
    <property type="match status" value="1"/>
</dbReference>